<gene>
    <name evidence="2" type="ORF">PCOR1329_LOCUS4550</name>
</gene>
<evidence type="ECO:0000313" key="3">
    <source>
        <dbReference type="Proteomes" id="UP001189429"/>
    </source>
</evidence>
<evidence type="ECO:0000256" key="1">
    <source>
        <dbReference type="SAM" id="MobiDB-lite"/>
    </source>
</evidence>
<reference evidence="2" key="1">
    <citation type="submission" date="2023-10" db="EMBL/GenBank/DDBJ databases">
        <authorList>
            <person name="Chen Y."/>
            <person name="Shah S."/>
            <person name="Dougan E. K."/>
            <person name="Thang M."/>
            <person name="Chan C."/>
        </authorList>
    </citation>
    <scope>NUCLEOTIDE SEQUENCE [LARGE SCALE GENOMIC DNA]</scope>
</reference>
<proteinExistence type="predicted"/>
<protein>
    <submittedName>
        <fullName evidence="2">Uncharacterized protein</fullName>
    </submittedName>
</protein>
<feature type="region of interest" description="Disordered" evidence="1">
    <location>
        <begin position="76"/>
        <end position="99"/>
    </location>
</feature>
<feature type="compositionally biased region" description="Basic and acidic residues" evidence="1">
    <location>
        <begin position="76"/>
        <end position="85"/>
    </location>
</feature>
<feature type="non-terminal residue" evidence="2">
    <location>
        <position position="166"/>
    </location>
</feature>
<dbReference type="EMBL" id="CAUYUJ010001177">
    <property type="protein sequence ID" value="CAK0794632.1"/>
    <property type="molecule type" value="Genomic_DNA"/>
</dbReference>
<organism evidence="2 3">
    <name type="scientific">Prorocentrum cordatum</name>
    <dbReference type="NCBI Taxonomy" id="2364126"/>
    <lineage>
        <taxon>Eukaryota</taxon>
        <taxon>Sar</taxon>
        <taxon>Alveolata</taxon>
        <taxon>Dinophyceae</taxon>
        <taxon>Prorocentrales</taxon>
        <taxon>Prorocentraceae</taxon>
        <taxon>Prorocentrum</taxon>
    </lineage>
</organism>
<comment type="caution">
    <text evidence="2">The sequence shown here is derived from an EMBL/GenBank/DDBJ whole genome shotgun (WGS) entry which is preliminary data.</text>
</comment>
<sequence length="166" mass="18829">WFKEMLVEHGCDFESRAAAADDPEWFSYKFSEYKGCAVRVARGTEAEMPPEIVDGPADGWYTAKWTDGSTWKYPEHMRAKDDGNKKGNNKTSPAKLPRVELEDSTIWTRMAKDRSAHGLAQAMRTWKSGEKEQQTQVNSGLFATEEEAIEQMKIAVVDKFATKEIT</sequence>
<accession>A0ABN9PVI6</accession>
<name>A0ABN9PVI6_9DINO</name>
<keyword evidence="3" id="KW-1185">Reference proteome</keyword>
<dbReference type="Proteomes" id="UP001189429">
    <property type="component" value="Unassembled WGS sequence"/>
</dbReference>
<evidence type="ECO:0000313" key="2">
    <source>
        <dbReference type="EMBL" id="CAK0794632.1"/>
    </source>
</evidence>
<feature type="non-terminal residue" evidence="2">
    <location>
        <position position="1"/>
    </location>
</feature>